<accession>G7V8I7</accession>
<dbReference type="EMBL" id="CP003096">
    <property type="protein sequence ID" value="AER67448.1"/>
    <property type="molecule type" value="Genomic_DNA"/>
</dbReference>
<dbReference type="PANTHER" id="PTHR34296">
    <property type="entry name" value="TRANSCRIPTIONAL ACTIVATOR PROTEIN MED"/>
    <property type="match status" value="1"/>
</dbReference>
<evidence type="ECO:0000256" key="1">
    <source>
        <dbReference type="ARBA" id="ARBA00004193"/>
    </source>
</evidence>
<keyword evidence="9" id="KW-1185">Reference proteome</keyword>
<dbReference type="CDD" id="cd06304">
    <property type="entry name" value="PBP1_BmpA_Med_PnrA-like"/>
    <property type="match status" value="1"/>
</dbReference>
<sequence>MKLTKRIVGVLMVLCLVMVFGGVAMAKSPGDYKMVLILPGPINDQSWNATNYAGLLAANKELGTNIEYVENVQASDYESTFRNYADRGYDLIMAAGTQFDEPAQRVAPNYPKTTFMVINGVVAKEPNVCPILPKEYEGSFLAGIIAGKTTKSGKIGLVGGFPNKLMIRLLNTYEYGARVGTPEVKAMRAYANSWSDVALGKQMATSMIEKGADVLFFYANQVGLGAIQAAKEKGVKFVGFASNQNDVAPGTVVASVFFDFKAMYVWAVDKYLKGELKPVVNEAGIAEGIVKVAYTDEVSQETRDLVSQAEEAIEKGQLLKFLSQFPEPLE</sequence>
<dbReference type="OrthoDB" id="9769871at2"/>
<dbReference type="SUPFAM" id="SSF53822">
    <property type="entry name" value="Periplasmic binding protein-like I"/>
    <property type="match status" value="1"/>
</dbReference>
<dbReference type="InterPro" id="IPR028082">
    <property type="entry name" value="Peripla_BP_I"/>
</dbReference>
<dbReference type="PANTHER" id="PTHR34296:SF2">
    <property type="entry name" value="ABC TRANSPORTER GUANOSINE-BINDING PROTEIN NUPN"/>
    <property type="match status" value="1"/>
</dbReference>
<organism evidence="8 9">
    <name type="scientific">Thermovirga lienii (strain ATCC BAA-1197 / DSM 17291 / Cas60314)</name>
    <dbReference type="NCBI Taxonomy" id="580340"/>
    <lineage>
        <taxon>Bacteria</taxon>
        <taxon>Thermotogati</taxon>
        <taxon>Synergistota</taxon>
        <taxon>Synergistia</taxon>
        <taxon>Synergistales</taxon>
        <taxon>Thermovirgaceae</taxon>
        <taxon>Thermovirga</taxon>
    </lineage>
</organism>
<dbReference type="Pfam" id="PF02608">
    <property type="entry name" value="Bmp"/>
    <property type="match status" value="1"/>
</dbReference>
<evidence type="ECO:0000313" key="9">
    <source>
        <dbReference type="Proteomes" id="UP000005868"/>
    </source>
</evidence>
<evidence type="ECO:0000259" key="7">
    <source>
        <dbReference type="Pfam" id="PF02608"/>
    </source>
</evidence>
<dbReference type="InterPro" id="IPR050957">
    <property type="entry name" value="BMP_lipoprotein"/>
</dbReference>
<dbReference type="Proteomes" id="UP000005868">
    <property type="component" value="Chromosome"/>
</dbReference>
<feature type="domain" description="ABC transporter substrate-binding protein PnrA-like" evidence="7">
    <location>
        <begin position="33"/>
        <end position="303"/>
    </location>
</feature>
<keyword evidence="6" id="KW-0449">Lipoprotein</keyword>
<comment type="subcellular location">
    <subcellularLocation>
        <location evidence="1">Cell membrane</location>
        <topology evidence="1">Lipid-anchor</topology>
    </subcellularLocation>
</comment>
<evidence type="ECO:0000313" key="8">
    <source>
        <dbReference type="EMBL" id="AER67448.1"/>
    </source>
</evidence>
<evidence type="ECO:0000256" key="5">
    <source>
        <dbReference type="ARBA" id="ARBA00023136"/>
    </source>
</evidence>
<dbReference type="eggNOG" id="COG1744">
    <property type="taxonomic scope" value="Bacteria"/>
</dbReference>
<reference evidence="8 9" key="2">
    <citation type="journal article" date="2012" name="Stand. Genomic Sci.">
        <title>Genome sequence of the moderately thermophilic, amino-acid-degrading and sulfur-reducing bacterium Thermovirga lienii type strain (Cas60314(T)).</title>
        <authorList>
            <person name="Goker M."/>
            <person name="Saunders E."/>
            <person name="Lapidus A."/>
            <person name="Nolan M."/>
            <person name="Lucas S."/>
            <person name="Hammon N."/>
            <person name="Deshpande S."/>
            <person name="Cheng J.F."/>
            <person name="Han C."/>
            <person name="Tapia R."/>
            <person name="Goodwin L.A."/>
            <person name="Pitluck S."/>
            <person name="Liolios K."/>
            <person name="Mavromatis K."/>
            <person name="Pagani I."/>
            <person name="Ivanova N."/>
            <person name="Mikhailova N."/>
            <person name="Pati A."/>
            <person name="Chen A."/>
            <person name="Palaniappan K."/>
            <person name="Land M."/>
            <person name="Chang Y.J."/>
            <person name="Jeffries C.D."/>
            <person name="Brambilla E.M."/>
            <person name="Rohde M."/>
            <person name="Spring S."/>
            <person name="Detter J.C."/>
            <person name="Woyke T."/>
            <person name="Bristow J."/>
            <person name="Eisen J.A."/>
            <person name="Markowitz V."/>
            <person name="Hugenholtz P."/>
            <person name="Kyrpides N.C."/>
            <person name="Klenk H.P."/>
        </authorList>
    </citation>
    <scope>NUCLEOTIDE SEQUENCE [LARGE SCALE GENOMIC DNA]</scope>
    <source>
        <strain evidence="9">ATCC BAA-1197 / DSM 17291 / Cas60314</strain>
    </source>
</reference>
<protein>
    <submittedName>
        <fullName evidence="8">Nucleoside-binding protein</fullName>
    </submittedName>
</protein>
<dbReference type="KEGG" id="tli:Tlie_1726"/>
<dbReference type="STRING" id="580340.Tlie_1726"/>
<dbReference type="AlphaFoldDB" id="G7V8I7"/>
<evidence type="ECO:0000256" key="3">
    <source>
        <dbReference type="ARBA" id="ARBA00022475"/>
    </source>
</evidence>
<comment type="similarity">
    <text evidence="2">Belongs to the BMP lipoprotein family.</text>
</comment>
<keyword evidence="5" id="KW-0472">Membrane</keyword>
<gene>
    <name evidence="8" type="ordered locus">Tlie_1726</name>
</gene>
<dbReference type="HOGENOM" id="CLU_038813_1_0_0"/>
<proteinExistence type="inferred from homology"/>
<reference evidence="9" key="1">
    <citation type="submission" date="2011-10" db="EMBL/GenBank/DDBJ databases">
        <title>The complete genome of chromosome of Thermovirga lienii DSM 17291.</title>
        <authorList>
            <consortium name="US DOE Joint Genome Institute (JGI-PGF)"/>
            <person name="Lucas S."/>
            <person name="Copeland A."/>
            <person name="Lapidus A."/>
            <person name="Glavina del Rio T."/>
            <person name="Dalin E."/>
            <person name="Tice H."/>
            <person name="Bruce D."/>
            <person name="Goodwin L."/>
            <person name="Pitluck S."/>
            <person name="Peters L."/>
            <person name="Mikhailova N."/>
            <person name="Saunders E."/>
            <person name="Kyrpides N."/>
            <person name="Mavromatis K."/>
            <person name="Ivanova N."/>
            <person name="Last F.I."/>
            <person name="Brettin T."/>
            <person name="Detter J.C."/>
            <person name="Han C."/>
            <person name="Larimer F."/>
            <person name="Land M."/>
            <person name="Hauser L."/>
            <person name="Markowitz V."/>
            <person name="Cheng J.-F."/>
            <person name="Hugenholtz P."/>
            <person name="Woyke T."/>
            <person name="Wu D."/>
            <person name="Spring S."/>
            <person name="Schroeder M."/>
            <person name="Brambilla E.-M."/>
            <person name="Klenk H.-P."/>
            <person name="Eisen J.A."/>
        </authorList>
    </citation>
    <scope>NUCLEOTIDE SEQUENCE [LARGE SCALE GENOMIC DNA]</scope>
    <source>
        <strain evidence="9">ATCC BAA-1197 / DSM 17291 / Cas60314</strain>
    </source>
</reference>
<evidence type="ECO:0000256" key="6">
    <source>
        <dbReference type="ARBA" id="ARBA00023288"/>
    </source>
</evidence>
<keyword evidence="3" id="KW-1003">Cell membrane</keyword>
<dbReference type="InterPro" id="IPR003760">
    <property type="entry name" value="PnrA-like"/>
</dbReference>
<dbReference type="GO" id="GO:0005886">
    <property type="term" value="C:plasma membrane"/>
    <property type="evidence" value="ECO:0007669"/>
    <property type="project" value="UniProtKB-SubCell"/>
</dbReference>
<dbReference type="Gene3D" id="3.40.50.2300">
    <property type="match status" value="2"/>
</dbReference>
<name>G7V8I7_THELD</name>
<evidence type="ECO:0000256" key="2">
    <source>
        <dbReference type="ARBA" id="ARBA00008610"/>
    </source>
</evidence>
<keyword evidence="4" id="KW-0732">Signal</keyword>
<evidence type="ECO:0000256" key="4">
    <source>
        <dbReference type="ARBA" id="ARBA00022729"/>
    </source>
</evidence>